<gene>
    <name evidence="1" type="ORF">RHMOL_Rhmol13G0050700</name>
</gene>
<evidence type="ECO:0000313" key="2">
    <source>
        <dbReference type="Proteomes" id="UP001062846"/>
    </source>
</evidence>
<organism evidence="1 2">
    <name type="scientific">Rhododendron molle</name>
    <name type="common">Chinese azalea</name>
    <name type="synonym">Azalea mollis</name>
    <dbReference type="NCBI Taxonomy" id="49168"/>
    <lineage>
        <taxon>Eukaryota</taxon>
        <taxon>Viridiplantae</taxon>
        <taxon>Streptophyta</taxon>
        <taxon>Embryophyta</taxon>
        <taxon>Tracheophyta</taxon>
        <taxon>Spermatophyta</taxon>
        <taxon>Magnoliopsida</taxon>
        <taxon>eudicotyledons</taxon>
        <taxon>Gunneridae</taxon>
        <taxon>Pentapetalae</taxon>
        <taxon>asterids</taxon>
        <taxon>Ericales</taxon>
        <taxon>Ericaceae</taxon>
        <taxon>Ericoideae</taxon>
        <taxon>Rhodoreae</taxon>
        <taxon>Rhododendron</taxon>
    </lineage>
</organism>
<comment type="caution">
    <text evidence="1">The sequence shown here is derived from an EMBL/GenBank/DDBJ whole genome shotgun (WGS) entry which is preliminary data.</text>
</comment>
<evidence type="ECO:0000313" key="1">
    <source>
        <dbReference type="EMBL" id="KAI8523136.1"/>
    </source>
</evidence>
<proteinExistence type="predicted"/>
<dbReference type="Proteomes" id="UP001062846">
    <property type="component" value="Chromosome 13"/>
</dbReference>
<protein>
    <submittedName>
        <fullName evidence="1">Uncharacterized protein</fullName>
    </submittedName>
</protein>
<reference evidence="1" key="1">
    <citation type="submission" date="2022-02" db="EMBL/GenBank/DDBJ databases">
        <title>Plant Genome Project.</title>
        <authorList>
            <person name="Zhang R.-G."/>
        </authorList>
    </citation>
    <scope>NUCLEOTIDE SEQUENCE</scope>
    <source>
        <strain evidence="1">AT1</strain>
    </source>
</reference>
<keyword evidence="2" id="KW-1185">Reference proteome</keyword>
<name>A0ACC0L326_RHOML</name>
<dbReference type="EMBL" id="CM046400">
    <property type="protein sequence ID" value="KAI8523136.1"/>
    <property type="molecule type" value="Genomic_DNA"/>
</dbReference>
<accession>A0ACC0L326</accession>
<sequence length="617" mass="67819">MDSRPVVFDISSDEECWGETGRGNNTGGGGDGYDWISEFFGRESEDSDDVELVGEVVLNPKPRPKSLSVAERQKDFDDDDDECVILDGDPDKPVVIEKDNASDSDDLLIVGEKGQIACRDYPHPRHLCAKFPFTSTPHHSHCHLCHCYVCDSLAPCVKWGNATSNIDHCHATDKHEYWKLQRRNLKQGDNAPPPVPKLPIRSVPRGPPQTIPISRLPPPLPPPPPLARRPPLLAPPPPPLPPSLAPPPPPPPSLRQSVSHHQVSRPTTIRRCSTSANSSIPNTTNQGRIQQPPFVDSRNKFLPHLVSQQLPSTHSNIHRRDRSHSVGNLGPQFTNSHPIFKKAGTAGGASTTYRSEYTSSNNNHATQYFRNSSPMAASNNRYYSRRREFSSGMSSDANACRAPSLPNRGSRFGNSVPSYHRVSSHPNRHVVNSVPSQPIVSSDLNTVPSQPIVSSDLNTVPYPQASSQPNMGSSFEYSAPSQPHEISQPNVGSSFISPELSQHQVYSRSIPVSNDGHNGPQNPLDEFSDFNLIWDNPTCETNQPPLADDSVVQSAGDTEFAPQMHMSINVGSPDFHYDSWMLENQPVSGTLEVPVPSGFDVYSPESAHLESSFLFDF</sequence>